<keyword evidence="1" id="KW-0677">Repeat</keyword>
<feature type="repeat" description="ANK" evidence="3">
    <location>
        <begin position="87"/>
        <end position="129"/>
    </location>
</feature>
<reference evidence="4 5" key="1">
    <citation type="journal article" date="2021" name="Nat. Commun.">
        <title>Genetic determinants of endophytism in the Arabidopsis root mycobiome.</title>
        <authorList>
            <person name="Mesny F."/>
            <person name="Miyauchi S."/>
            <person name="Thiergart T."/>
            <person name="Pickel B."/>
            <person name="Atanasova L."/>
            <person name="Karlsson M."/>
            <person name="Huettel B."/>
            <person name="Barry K.W."/>
            <person name="Haridas S."/>
            <person name="Chen C."/>
            <person name="Bauer D."/>
            <person name="Andreopoulos W."/>
            <person name="Pangilinan J."/>
            <person name="LaButti K."/>
            <person name="Riley R."/>
            <person name="Lipzen A."/>
            <person name="Clum A."/>
            <person name="Drula E."/>
            <person name="Henrissat B."/>
            <person name="Kohler A."/>
            <person name="Grigoriev I.V."/>
            <person name="Martin F.M."/>
            <person name="Hacquard S."/>
        </authorList>
    </citation>
    <scope>NUCLEOTIDE SEQUENCE [LARGE SCALE GENOMIC DNA]</scope>
    <source>
        <strain evidence="4 5">MPI-CAGE-CH-0241</strain>
    </source>
</reference>
<dbReference type="EMBL" id="JAGPYM010000133">
    <property type="protein sequence ID" value="KAH6866192.1"/>
    <property type="molecule type" value="Genomic_DNA"/>
</dbReference>
<dbReference type="PANTHER" id="PTHR24173:SF74">
    <property type="entry name" value="ANKYRIN REPEAT DOMAIN-CONTAINING PROTEIN 16"/>
    <property type="match status" value="1"/>
</dbReference>
<evidence type="ECO:0000313" key="4">
    <source>
        <dbReference type="EMBL" id="KAH6866192.1"/>
    </source>
</evidence>
<keyword evidence="2 3" id="KW-0040">ANK repeat</keyword>
<dbReference type="PROSITE" id="PS50088">
    <property type="entry name" value="ANK_REPEAT"/>
    <property type="match status" value="3"/>
</dbReference>
<dbReference type="Pfam" id="PF12796">
    <property type="entry name" value="Ank_2"/>
    <property type="match status" value="1"/>
</dbReference>
<dbReference type="Proteomes" id="UP000777438">
    <property type="component" value="Unassembled WGS sequence"/>
</dbReference>
<gene>
    <name evidence="4" type="ORF">B0T10DRAFT_381588</name>
</gene>
<dbReference type="AlphaFoldDB" id="A0A9P8VNL7"/>
<evidence type="ECO:0000313" key="5">
    <source>
        <dbReference type="Proteomes" id="UP000777438"/>
    </source>
</evidence>
<protein>
    <submittedName>
        <fullName evidence="4">Ankyrin repeat-containing domain protein</fullName>
    </submittedName>
</protein>
<evidence type="ECO:0000256" key="2">
    <source>
        <dbReference type="ARBA" id="ARBA00023043"/>
    </source>
</evidence>
<proteinExistence type="predicted"/>
<feature type="non-terminal residue" evidence="4">
    <location>
        <position position="1"/>
    </location>
</feature>
<name>A0A9P8VNL7_9HYPO</name>
<accession>A0A9P8VNL7</accession>
<evidence type="ECO:0000256" key="3">
    <source>
        <dbReference type="PROSITE-ProRule" id="PRU00023"/>
    </source>
</evidence>
<feature type="repeat" description="ANK" evidence="3">
    <location>
        <begin position="51"/>
        <end position="78"/>
    </location>
</feature>
<feature type="repeat" description="ANK" evidence="3">
    <location>
        <begin position="15"/>
        <end position="50"/>
    </location>
</feature>
<dbReference type="SUPFAM" id="SSF48403">
    <property type="entry name" value="Ankyrin repeat"/>
    <property type="match status" value="1"/>
</dbReference>
<dbReference type="InterPro" id="IPR002110">
    <property type="entry name" value="Ankyrin_rpt"/>
</dbReference>
<dbReference type="OrthoDB" id="823504at2759"/>
<sequence length="137" mass="15136">YLIDNGVSASSRDNYGFTALHWACRSSAFCQIGIIEFLVARGADPHAQNITGLTPLHLAAFYSRNIEALQCLLELGTNNLLGVASRGRMTPLHWAVGRPTRRDTEGEDSTKAVIEFLLRRGADIRAQNLRGITPLEW</sequence>
<dbReference type="SMART" id="SM00248">
    <property type="entry name" value="ANK"/>
    <property type="match status" value="3"/>
</dbReference>
<dbReference type="PRINTS" id="PR01415">
    <property type="entry name" value="ANKYRIN"/>
</dbReference>
<comment type="caution">
    <text evidence="4">The sequence shown here is derived from an EMBL/GenBank/DDBJ whole genome shotgun (WGS) entry which is preliminary data.</text>
</comment>
<dbReference type="InterPro" id="IPR036770">
    <property type="entry name" value="Ankyrin_rpt-contain_sf"/>
</dbReference>
<organism evidence="4 5">
    <name type="scientific">Thelonectria olida</name>
    <dbReference type="NCBI Taxonomy" id="1576542"/>
    <lineage>
        <taxon>Eukaryota</taxon>
        <taxon>Fungi</taxon>
        <taxon>Dikarya</taxon>
        <taxon>Ascomycota</taxon>
        <taxon>Pezizomycotina</taxon>
        <taxon>Sordariomycetes</taxon>
        <taxon>Hypocreomycetidae</taxon>
        <taxon>Hypocreales</taxon>
        <taxon>Nectriaceae</taxon>
        <taxon>Thelonectria</taxon>
    </lineage>
</organism>
<dbReference type="Gene3D" id="1.25.40.20">
    <property type="entry name" value="Ankyrin repeat-containing domain"/>
    <property type="match status" value="2"/>
</dbReference>
<dbReference type="PROSITE" id="PS50297">
    <property type="entry name" value="ANK_REP_REGION"/>
    <property type="match status" value="2"/>
</dbReference>
<evidence type="ECO:0000256" key="1">
    <source>
        <dbReference type="ARBA" id="ARBA00022737"/>
    </source>
</evidence>
<keyword evidence="5" id="KW-1185">Reference proteome</keyword>
<dbReference type="PANTHER" id="PTHR24173">
    <property type="entry name" value="ANKYRIN REPEAT CONTAINING"/>
    <property type="match status" value="1"/>
</dbReference>
<feature type="non-terminal residue" evidence="4">
    <location>
        <position position="137"/>
    </location>
</feature>